<evidence type="ECO:0000256" key="12">
    <source>
        <dbReference type="SAM" id="SignalP"/>
    </source>
</evidence>
<keyword evidence="4" id="KW-0479">Metal-binding</keyword>
<dbReference type="AlphaFoldDB" id="A0A9P4QX66"/>
<gene>
    <name evidence="14" type="ORF">EJ04DRAFT_301715</name>
</gene>
<evidence type="ECO:0000256" key="5">
    <source>
        <dbReference type="ARBA" id="ARBA00023002"/>
    </source>
</evidence>
<keyword evidence="8" id="KW-0470">Melanin biosynthesis</keyword>
<dbReference type="InterPro" id="IPR008922">
    <property type="entry name" value="Di-copper_centre_dom_sf"/>
</dbReference>
<sequence length="711" mass="78180">MASFSKPRGVFSTLLAIFVLLQVAVASHGAHHAHHMHRSPEFMEAQFDESKRALEERANNIAITGVTGTVGERKEIRDLKKNADQWNLYLLGMERFKAKPHSDRLSYYQIAGIHGRPYQTWNNFPTPLVNNAGFCVHGGTLFGTWHRPFLSIYEQAWFQSVQEVISTFPANQQQRWRNAASGLRMPFWDWAVAPPNGESNVPTLIRDKRVSVTKPQGKVTIDNPLYSFTFGNSLPPEIGGGPWGNWPITLRRPVGNPTRSNNDQVHAEMTKARVSLRDRVYYLFLSKASWGFASTSAIGARTQVSSRDSFESIHDAVHGTVGGPSGGTMYYLDYSAFDPIFWLHHTNIDRLLAMYQQNTPNTWVANGVINHPMAQWNQGESKNEQSPLKPFTKNTRGDYYNSVEVKNTRTLGYFYADASSPQAMRNAVNGKYSGGRNGLRKRTSSSSLPTGQYDGRAIQAGDYHTVLSIVADKFALEGSYTVHCTLGPAAGNSTSNTTAPYTNSTAPYSNSTDEEYAPNYVGGYTVFGGHGNAAPSSNHSVPLLTEGCLPLTTALMGAEAAGTIKSLHPDDIEAYLTQNLHYTVVGLGGAEIPADEIPNFHVYVQSAPLTPASGDEFPSVGEYTKMPSVTANMPGGKPWTYVPGPYDFVSETEEVPSYTSPYGPGASSTSPNYPQGTMVWGRPQDEQGYCVSEQTVVYVDEEGGYLYEEKS</sequence>
<dbReference type="EC" id="1.14.18.1" evidence="3"/>
<dbReference type="GO" id="GO:0042438">
    <property type="term" value="P:melanin biosynthetic process"/>
    <property type="evidence" value="ECO:0007669"/>
    <property type="project" value="UniProtKB-KW"/>
</dbReference>
<dbReference type="InterPro" id="IPR002227">
    <property type="entry name" value="Tyrosinase_Cu-bd"/>
</dbReference>
<accession>A0A9P4QX66</accession>
<comment type="similarity">
    <text evidence="2">Belongs to the tyrosinase family.</text>
</comment>
<evidence type="ECO:0000313" key="15">
    <source>
        <dbReference type="Proteomes" id="UP000799444"/>
    </source>
</evidence>
<dbReference type="PANTHER" id="PTHR11474:SF76">
    <property type="entry name" value="SHKT DOMAIN-CONTAINING PROTEIN"/>
    <property type="match status" value="1"/>
</dbReference>
<comment type="catalytic activity">
    <reaction evidence="9">
        <text>2 L-dopa + O2 = 2 L-dopaquinone + 2 H2O</text>
        <dbReference type="Rhea" id="RHEA:34287"/>
        <dbReference type="ChEBI" id="CHEBI:15377"/>
        <dbReference type="ChEBI" id="CHEBI:15379"/>
        <dbReference type="ChEBI" id="CHEBI:57504"/>
        <dbReference type="ChEBI" id="CHEBI:57924"/>
        <dbReference type="EC" id="1.14.18.1"/>
    </reaction>
</comment>
<dbReference type="PROSITE" id="PS00498">
    <property type="entry name" value="TYROSINASE_2"/>
    <property type="match status" value="1"/>
</dbReference>
<proteinExistence type="inferred from homology"/>
<dbReference type="Pfam" id="PF00264">
    <property type="entry name" value="Tyrosinase"/>
    <property type="match status" value="1"/>
</dbReference>
<dbReference type="PANTHER" id="PTHR11474">
    <property type="entry name" value="TYROSINASE FAMILY MEMBER"/>
    <property type="match status" value="1"/>
</dbReference>
<dbReference type="EMBL" id="ML996171">
    <property type="protein sequence ID" value="KAF2732817.1"/>
    <property type="molecule type" value="Genomic_DNA"/>
</dbReference>
<comment type="caution">
    <text evidence="14">The sequence shown here is derived from an EMBL/GenBank/DDBJ whole genome shotgun (WGS) entry which is preliminary data.</text>
</comment>
<evidence type="ECO:0000313" key="14">
    <source>
        <dbReference type="EMBL" id="KAF2732817.1"/>
    </source>
</evidence>
<feature type="region of interest" description="Disordered" evidence="11">
    <location>
        <begin position="430"/>
        <end position="453"/>
    </location>
</feature>
<comment type="cofactor">
    <cofactor evidence="1">
        <name>Cu(2+)</name>
        <dbReference type="ChEBI" id="CHEBI:29036"/>
    </cofactor>
</comment>
<dbReference type="GO" id="GO:0046872">
    <property type="term" value="F:metal ion binding"/>
    <property type="evidence" value="ECO:0007669"/>
    <property type="project" value="UniProtKB-KW"/>
</dbReference>
<evidence type="ECO:0000256" key="8">
    <source>
        <dbReference type="ARBA" id="ARBA00023101"/>
    </source>
</evidence>
<feature type="chain" id="PRO_5040114540" description="tyrosinase" evidence="12">
    <location>
        <begin position="27"/>
        <end position="711"/>
    </location>
</feature>
<keyword evidence="5" id="KW-0560">Oxidoreductase</keyword>
<name>A0A9P4QX66_9PLEO</name>
<dbReference type="InterPro" id="IPR041640">
    <property type="entry name" value="Tyrosinase_C"/>
</dbReference>
<comment type="catalytic activity">
    <reaction evidence="10">
        <text>L-tyrosine + O2 = L-dopaquinone + H2O</text>
        <dbReference type="Rhea" id="RHEA:18117"/>
        <dbReference type="ChEBI" id="CHEBI:15377"/>
        <dbReference type="ChEBI" id="CHEBI:15379"/>
        <dbReference type="ChEBI" id="CHEBI:57924"/>
        <dbReference type="ChEBI" id="CHEBI:58315"/>
        <dbReference type="EC" id="1.14.18.1"/>
    </reaction>
</comment>
<keyword evidence="7" id="KW-0503">Monooxygenase</keyword>
<dbReference type="PRINTS" id="PR00092">
    <property type="entry name" value="TYROSINASE"/>
</dbReference>
<evidence type="ECO:0000256" key="3">
    <source>
        <dbReference type="ARBA" id="ARBA00011906"/>
    </source>
</evidence>
<evidence type="ECO:0000256" key="9">
    <source>
        <dbReference type="ARBA" id="ARBA00048233"/>
    </source>
</evidence>
<evidence type="ECO:0000259" key="13">
    <source>
        <dbReference type="PROSITE" id="PS00498"/>
    </source>
</evidence>
<organism evidence="14 15">
    <name type="scientific">Polyplosphaeria fusca</name>
    <dbReference type="NCBI Taxonomy" id="682080"/>
    <lineage>
        <taxon>Eukaryota</taxon>
        <taxon>Fungi</taxon>
        <taxon>Dikarya</taxon>
        <taxon>Ascomycota</taxon>
        <taxon>Pezizomycotina</taxon>
        <taxon>Dothideomycetes</taxon>
        <taxon>Pleosporomycetidae</taxon>
        <taxon>Pleosporales</taxon>
        <taxon>Tetraplosphaeriaceae</taxon>
        <taxon>Polyplosphaeria</taxon>
    </lineage>
</organism>
<dbReference type="OrthoDB" id="6132182at2759"/>
<evidence type="ECO:0000256" key="7">
    <source>
        <dbReference type="ARBA" id="ARBA00023033"/>
    </source>
</evidence>
<dbReference type="InterPro" id="IPR050316">
    <property type="entry name" value="Tyrosinase/Hemocyanin"/>
</dbReference>
<keyword evidence="15" id="KW-1185">Reference proteome</keyword>
<reference evidence="14" key="1">
    <citation type="journal article" date="2020" name="Stud. Mycol.">
        <title>101 Dothideomycetes genomes: a test case for predicting lifestyles and emergence of pathogens.</title>
        <authorList>
            <person name="Haridas S."/>
            <person name="Albert R."/>
            <person name="Binder M."/>
            <person name="Bloem J."/>
            <person name="Labutti K."/>
            <person name="Salamov A."/>
            <person name="Andreopoulos B."/>
            <person name="Baker S."/>
            <person name="Barry K."/>
            <person name="Bills G."/>
            <person name="Bluhm B."/>
            <person name="Cannon C."/>
            <person name="Castanera R."/>
            <person name="Culley D."/>
            <person name="Daum C."/>
            <person name="Ezra D."/>
            <person name="Gonzalez J."/>
            <person name="Henrissat B."/>
            <person name="Kuo A."/>
            <person name="Liang C."/>
            <person name="Lipzen A."/>
            <person name="Lutzoni F."/>
            <person name="Magnuson J."/>
            <person name="Mondo S."/>
            <person name="Nolan M."/>
            <person name="Ohm R."/>
            <person name="Pangilinan J."/>
            <person name="Park H.-J."/>
            <person name="Ramirez L."/>
            <person name="Alfaro M."/>
            <person name="Sun H."/>
            <person name="Tritt A."/>
            <person name="Yoshinaga Y."/>
            <person name="Zwiers L.-H."/>
            <person name="Turgeon B."/>
            <person name="Goodwin S."/>
            <person name="Spatafora J."/>
            <person name="Crous P."/>
            <person name="Grigoriev I."/>
        </authorList>
    </citation>
    <scope>NUCLEOTIDE SEQUENCE</scope>
    <source>
        <strain evidence="14">CBS 125425</strain>
    </source>
</reference>
<dbReference type="Gene3D" id="1.10.1280.10">
    <property type="entry name" value="Di-copper center containing domain from catechol oxidase"/>
    <property type="match status" value="1"/>
</dbReference>
<dbReference type="GO" id="GO:0004503">
    <property type="term" value="F:tyrosinase activity"/>
    <property type="evidence" value="ECO:0007669"/>
    <property type="project" value="UniProtKB-EC"/>
</dbReference>
<dbReference type="Pfam" id="PF18132">
    <property type="entry name" value="Tyrosinase_C"/>
    <property type="match status" value="1"/>
</dbReference>
<keyword evidence="6" id="KW-0186">Copper</keyword>
<evidence type="ECO:0000256" key="4">
    <source>
        <dbReference type="ARBA" id="ARBA00022723"/>
    </source>
</evidence>
<evidence type="ECO:0000256" key="1">
    <source>
        <dbReference type="ARBA" id="ARBA00001973"/>
    </source>
</evidence>
<evidence type="ECO:0000256" key="2">
    <source>
        <dbReference type="ARBA" id="ARBA00009928"/>
    </source>
</evidence>
<keyword evidence="12" id="KW-0732">Signal</keyword>
<dbReference type="SUPFAM" id="SSF48056">
    <property type="entry name" value="Di-copper centre-containing domain"/>
    <property type="match status" value="1"/>
</dbReference>
<protein>
    <recommendedName>
        <fullName evidence="3">tyrosinase</fullName>
        <ecNumber evidence="3">1.14.18.1</ecNumber>
    </recommendedName>
</protein>
<evidence type="ECO:0000256" key="10">
    <source>
        <dbReference type="ARBA" id="ARBA00048881"/>
    </source>
</evidence>
<feature type="domain" description="Tyrosinase copper-binding" evidence="13">
    <location>
        <begin position="338"/>
        <end position="349"/>
    </location>
</feature>
<dbReference type="Proteomes" id="UP000799444">
    <property type="component" value="Unassembled WGS sequence"/>
</dbReference>
<feature type="signal peptide" evidence="12">
    <location>
        <begin position="1"/>
        <end position="26"/>
    </location>
</feature>
<evidence type="ECO:0000256" key="11">
    <source>
        <dbReference type="SAM" id="MobiDB-lite"/>
    </source>
</evidence>
<evidence type="ECO:0000256" key="6">
    <source>
        <dbReference type="ARBA" id="ARBA00023008"/>
    </source>
</evidence>